<keyword evidence="1" id="KW-0812">Transmembrane</keyword>
<protein>
    <submittedName>
        <fullName evidence="2">Uncharacterized protein</fullName>
    </submittedName>
</protein>
<dbReference type="EMBL" id="MN739917">
    <property type="protein sequence ID" value="QHT77382.1"/>
    <property type="molecule type" value="Genomic_DNA"/>
</dbReference>
<proteinExistence type="predicted"/>
<keyword evidence="1" id="KW-1133">Transmembrane helix</keyword>
<sequence length="86" mass="10154">MMRKQSYILLCATTTIMFLFLIIYLVTPRIVKKSPFQTSYVENFTPGIRKLVRPPLRNARIASEEYREYFTDKTNKGLKMLGLQFI</sequence>
<dbReference type="AlphaFoldDB" id="A0A6C0H9U9"/>
<evidence type="ECO:0000313" key="2">
    <source>
        <dbReference type="EMBL" id="QHT77382.1"/>
    </source>
</evidence>
<keyword evidence="1" id="KW-0472">Membrane</keyword>
<name>A0A6C0H9U9_9ZZZZ</name>
<reference evidence="2" key="1">
    <citation type="journal article" date="2020" name="Nature">
        <title>Giant virus diversity and host interactions through global metagenomics.</title>
        <authorList>
            <person name="Schulz F."/>
            <person name="Roux S."/>
            <person name="Paez-Espino D."/>
            <person name="Jungbluth S."/>
            <person name="Walsh D.A."/>
            <person name="Denef V.J."/>
            <person name="McMahon K.D."/>
            <person name="Konstantinidis K.T."/>
            <person name="Eloe-Fadrosh E.A."/>
            <person name="Kyrpides N.C."/>
            <person name="Woyke T."/>
        </authorList>
    </citation>
    <scope>NUCLEOTIDE SEQUENCE</scope>
    <source>
        <strain evidence="2">GVMAG-M-3300023179-86</strain>
    </source>
</reference>
<accession>A0A6C0H9U9</accession>
<evidence type="ECO:0000256" key="1">
    <source>
        <dbReference type="SAM" id="Phobius"/>
    </source>
</evidence>
<organism evidence="2">
    <name type="scientific">viral metagenome</name>
    <dbReference type="NCBI Taxonomy" id="1070528"/>
    <lineage>
        <taxon>unclassified sequences</taxon>
        <taxon>metagenomes</taxon>
        <taxon>organismal metagenomes</taxon>
    </lineage>
</organism>
<feature type="transmembrane region" description="Helical" evidence="1">
    <location>
        <begin position="7"/>
        <end position="26"/>
    </location>
</feature>